<evidence type="ECO:0000313" key="6">
    <source>
        <dbReference type="EMBL" id="KAF2087798.1"/>
    </source>
</evidence>
<evidence type="ECO:0000259" key="5">
    <source>
        <dbReference type="Pfam" id="PF14382"/>
    </source>
</evidence>
<dbReference type="AlphaFoldDB" id="A0A9P4HW09"/>
<dbReference type="GO" id="GO:0005730">
    <property type="term" value="C:nucleolus"/>
    <property type="evidence" value="ECO:0007669"/>
    <property type="project" value="UniProtKB-SubCell"/>
</dbReference>
<evidence type="ECO:0008006" key="8">
    <source>
        <dbReference type="Google" id="ProtNLM"/>
    </source>
</evidence>
<dbReference type="InterPro" id="IPR025721">
    <property type="entry name" value="Exosome_cplx_N_dom"/>
</dbReference>
<accession>A0A9P4HW09</accession>
<dbReference type="GO" id="GO:0006396">
    <property type="term" value="P:RNA processing"/>
    <property type="evidence" value="ECO:0007669"/>
    <property type="project" value="InterPro"/>
</dbReference>
<proteinExistence type="predicted"/>
<dbReference type="CDD" id="cd05791">
    <property type="entry name" value="S1_CSL4"/>
    <property type="match status" value="1"/>
</dbReference>
<evidence type="ECO:0000256" key="2">
    <source>
        <dbReference type="ARBA" id="ARBA00022490"/>
    </source>
</evidence>
<keyword evidence="7" id="KW-1185">Reference proteome</keyword>
<keyword evidence="2" id="KW-0963">Cytoplasm</keyword>
<dbReference type="Pfam" id="PF10447">
    <property type="entry name" value="EXOSC1"/>
    <property type="match status" value="2"/>
</dbReference>
<dbReference type="GO" id="GO:0005737">
    <property type="term" value="C:cytoplasm"/>
    <property type="evidence" value="ECO:0007669"/>
    <property type="project" value="TreeGrafter"/>
</dbReference>
<feature type="domain" description="Exosome complex component N-terminal" evidence="5">
    <location>
        <begin position="6"/>
        <end position="43"/>
    </location>
</feature>
<sequence>MALPSVALPGESLGSAGKFAPGAGTHIQNSQLCASIFGPVSTTEPSKKPNNASTTSALPALSIARPSVSSSYASSASASILPEVESVVLARITRLSPRQAVAEILVVGDIVCREGFQGIVRREDVRATQKDTVKIGDMFRVGDIVRGVVISLGDQAAYYLSTASNELGVVMATSDAGNQMYPISWKEFKDPKTGMTEGRKVAKPF</sequence>
<dbReference type="SUPFAM" id="SSF50249">
    <property type="entry name" value="Nucleic acid-binding proteins"/>
    <property type="match status" value="1"/>
</dbReference>
<evidence type="ECO:0000256" key="3">
    <source>
        <dbReference type="ARBA" id="ARBA00022835"/>
    </source>
</evidence>
<dbReference type="Gene3D" id="2.40.50.140">
    <property type="entry name" value="Nucleic acid-binding proteins"/>
    <property type="match status" value="1"/>
</dbReference>
<evidence type="ECO:0000259" key="4">
    <source>
        <dbReference type="Pfam" id="PF10447"/>
    </source>
</evidence>
<dbReference type="PANTHER" id="PTHR12686">
    <property type="entry name" value="3'-5' EXORIBONUCLEASE CSL4-RELATED"/>
    <property type="match status" value="1"/>
</dbReference>
<comment type="subcellular location">
    <subcellularLocation>
        <location evidence="1">Nucleus</location>
        <location evidence="1">Nucleolus</location>
    </subcellularLocation>
</comment>
<dbReference type="EMBL" id="ML978718">
    <property type="protein sequence ID" value="KAF2087798.1"/>
    <property type="molecule type" value="Genomic_DNA"/>
</dbReference>
<evidence type="ECO:0000256" key="1">
    <source>
        <dbReference type="ARBA" id="ARBA00004604"/>
    </source>
</evidence>
<dbReference type="SUPFAM" id="SSF110324">
    <property type="entry name" value="Ribosomal L27 protein-like"/>
    <property type="match status" value="1"/>
</dbReference>
<dbReference type="GO" id="GO:0000176">
    <property type="term" value="C:nuclear exosome (RNase complex)"/>
    <property type="evidence" value="ECO:0007669"/>
    <property type="project" value="TreeGrafter"/>
</dbReference>
<dbReference type="InterPro" id="IPR039771">
    <property type="entry name" value="Csl4"/>
</dbReference>
<feature type="domain" description="Exosome complex component CSL4 C-terminal" evidence="4">
    <location>
        <begin position="81"/>
        <end position="108"/>
    </location>
</feature>
<dbReference type="GO" id="GO:0003723">
    <property type="term" value="F:RNA binding"/>
    <property type="evidence" value="ECO:0007669"/>
    <property type="project" value="InterPro"/>
</dbReference>
<dbReference type="PANTHER" id="PTHR12686:SF8">
    <property type="entry name" value="EXOSOME COMPLEX COMPONENT CSL4"/>
    <property type="match status" value="1"/>
</dbReference>
<dbReference type="InterPro" id="IPR019495">
    <property type="entry name" value="EXOSC1_C"/>
</dbReference>
<reference evidence="6" key="1">
    <citation type="journal article" date="2020" name="Stud. Mycol.">
        <title>101 Dothideomycetes genomes: a test case for predicting lifestyles and emergence of pathogens.</title>
        <authorList>
            <person name="Haridas S."/>
            <person name="Albert R."/>
            <person name="Binder M."/>
            <person name="Bloem J."/>
            <person name="Labutti K."/>
            <person name="Salamov A."/>
            <person name="Andreopoulos B."/>
            <person name="Baker S."/>
            <person name="Barry K."/>
            <person name="Bills G."/>
            <person name="Bluhm B."/>
            <person name="Cannon C."/>
            <person name="Castanera R."/>
            <person name="Culley D."/>
            <person name="Daum C."/>
            <person name="Ezra D."/>
            <person name="Gonzalez J."/>
            <person name="Henrissat B."/>
            <person name="Kuo A."/>
            <person name="Liang C."/>
            <person name="Lipzen A."/>
            <person name="Lutzoni F."/>
            <person name="Magnuson J."/>
            <person name="Mondo S."/>
            <person name="Nolan M."/>
            <person name="Ohm R."/>
            <person name="Pangilinan J."/>
            <person name="Park H.-J."/>
            <person name="Ramirez L."/>
            <person name="Alfaro M."/>
            <person name="Sun H."/>
            <person name="Tritt A."/>
            <person name="Yoshinaga Y."/>
            <person name="Zwiers L.-H."/>
            <person name="Turgeon B."/>
            <person name="Goodwin S."/>
            <person name="Spatafora J."/>
            <person name="Crous P."/>
            <person name="Grigoriev I."/>
        </authorList>
    </citation>
    <scope>NUCLEOTIDE SEQUENCE</scope>
    <source>
        <strain evidence="6">CBS 121410</strain>
    </source>
</reference>
<protein>
    <recommendedName>
        <fullName evidence="8">S1 motif domain-containing protein</fullName>
    </recommendedName>
</protein>
<comment type="caution">
    <text evidence="6">The sequence shown here is derived from an EMBL/GenBank/DDBJ whole genome shotgun (WGS) entry which is preliminary data.</text>
</comment>
<organism evidence="6 7">
    <name type="scientific">Saccharata proteae CBS 121410</name>
    <dbReference type="NCBI Taxonomy" id="1314787"/>
    <lineage>
        <taxon>Eukaryota</taxon>
        <taxon>Fungi</taxon>
        <taxon>Dikarya</taxon>
        <taxon>Ascomycota</taxon>
        <taxon>Pezizomycotina</taxon>
        <taxon>Dothideomycetes</taxon>
        <taxon>Dothideomycetes incertae sedis</taxon>
        <taxon>Botryosphaeriales</taxon>
        <taxon>Saccharataceae</taxon>
        <taxon>Saccharata</taxon>
    </lineage>
</organism>
<evidence type="ECO:0000313" key="7">
    <source>
        <dbReference type="Proteomes" id="UP000799776"/>
    </source>
</evidence>
<dbReference type="Proteomes" id="UP000799776">
    <property type="component" value="Unassembled WGS sequence"/>
</dbReference>
<dbReference type="Gene3D" id="2.40.50.100">
    <property type="match status" value="1"/>
</dbReference>
<name>A0A9P4HW09_9PEZI</name>
<gene>
    <name evidence="6" type="ORF">K490DRAFT_41024</name>
</gene>
<dbReference type="InterPro" id="IPR012340">
    <property type="entry name" value="NA-bd_OB-fold"/>
</dbReference>
<keyword evidence="3" id="KW-0271">Exosome</keyword>
<feature type="domain" description="Exosome complex component CSL4 C-terminal" evidence="4">
    <location>
        <begin position="114"/>
        <end position="152"/>
    </location>
</feature>
<dbReference type="OrthoDB" id="440760at2759"/>
<dbReference type="Pfam" id="PF14382">
    <property type="entry name" value="ECR1_N"/>
    <property type="match status" value="1"/>
</dbReference>